<keyword evidence="3" id="KW-1185">Reference proteome</keyword>
<dbReference type="AlphaFoldDB" id="A0A2R9C8C1"/>
<evidence type="ECO:0000313" key="3">
    <source>
        <dbReference type="Proteomes" id="UP000240080"/>
    </source>
</evidence>
<sequence length="96" mass="10668">MLMLNWPSWEGRRKGGEGRIEDGRPSQAKNAIAPVVGAGRPLCLDGTGSGDTQDEPRDHWHILADSVQYFLQGTLRSECIPISRCPLRSCFGKRIF</sequence>
<dbReference type="Bgee" id="ENSPPAG00000041811">
    <property type="expression patterns" value="Expressed in placenta and 6 other cell types or tissues"/>
</dbReference>
<feature type="region of interest" description="Disordered" evidence="1">
    <location>
        <begin position="1"/>
        <end position="31"/>
    </location>
</feature>
<dbReference type="Proteomes" id="UP000240080">
    <property type="component" value="Chromosome 7"/>
</dbReference>
<reference evidence="2" key="3">
    <citation type="submission" date="2025-09" db="UniProtKB">
        <authorList>
            <consortium name="Ensembl"/>
        </authorList>
    </citation>
    <scope>IDENTIFICATION</scope>
</reference>
<dbReference type="EMBL" id="AJFE02030145">
    <property type="status" value="NOT_ANNOTATED_CDS"/>
    <property type="molecule type" value="Genomic_DNA"/>
</dbReference>
<name>A0A2R9C8C1_PANPA</name>
<evidence type="ECO:0000256" key="1">
    <source>
        <dbReference type="SAM" id="MobiDB-lite"/>
    </source>
</evidence>
<protein>
    <submittedName>
        <fullName evidence="2">Uncharacterized protein</fullName>
    </submittedName>
</protein>
<feature type="compositionally biased region" description="Basic and acidic residues" evidence="1">
    <location>
        <begin position="10"/>
        <end position="24"/>
    </location>
</feature>
<accession>A0A2R9C8C1</accession>
<dbReference type="Ensembl" id="ENSPPAT00000061098.1">
    <property type="protein sequence ID" value="ENSPPAP00000038195.1"/>
    <property type="gene ID" value="ENSPPAG00000041811.1"/>
</dbReference>
<reference evidence="2 3" key="1">
    <citation type="journal article" date="2012" name="Nature">
        <title>The bonobo genome compared with the chimpanzee and human genomes.</title>
        <authorList>
            <person name="Prufer K."/>
            <person name="Munch K."/>
            <person name="Hellmann I."/>
            <person name="Akagi K."/>
            <person name="Miller J.R."/>
            <person name="Walenz B."/>
            <person name="Koren S."/>
            <person name="Sutton G."/>
            <person name="Kodira C."/>
            <person name="Winer R."/>
            <person name="Knight J.R."/>
            <person name="Mullikin J.C."/>
            <person name="Meader S.J."/>
            <person name="Ponting C.P."/>
            <person name="Lunter G."/>
            <person name="Higashino S."/>
            <person name="Hobolth A."/>
            <person name="Dutheil J."/>
            <person name="Karakoc E."/>
            <person name="Alkan C."/>
            <person name="Sajjadian S."/>
            <person name="Catacchio C.R."/>
            <person name="Ventura M."/>
            <person name="Marques-Bonet T."/>
            <person name="Eichler E.E."/>
            <person name="Andre C."/>
            <person name="Atencia R."/>
            <person name="Mugisha L."/>
            <person name="Junhold J."/>
            <person name="Patterson N."/>
            <person name="Siebauer M."/>
            <person name="Good J.M."/>
            <person name="Fischer A."/>
            <person name="Ptak S.E."/>
            <person name="Lachmann M."/>
            <person name="Symer D.E."/>
            <person name="Mailund T."/>
            <person name="Schierup M.H."/>
            <person name="Andres A.M."/>
            <person name="Kelso J."/>
            <person name="Paabo S."/>
        </authorList>
    </citation>
    <scope>NUCLEOTIDE SEQUENCE [LARGE SCALE GENOMIC DNA]</scope>
</reference>
<evidence type="ECO:0000313" key="2">
    <source>
        <dbReference type="Ensembl" id="ENSPPAP00000038195.1"/>
    </source>
</evidence>
<organism evidence="2 3">
    <name type="scientific">Pan paniscus</name>
    <name type="common">Pygmy chimpanzee</name>
    <name type="synonym">Bonobo</name>
    <dbReference type="NCBI Taxonomy" id="9597"/>
    <lineage>
        <taxon>Eukaryota</taxon>
        <taxon>Metazoa</taxon>
        <taxon>Chordata</taxon>
        <taxon>Craniata</taxon>
        <taxon>Vertebrata</taxon>
        <taxon>Euteleostomi</taxon>
        <taxon>Mammalia</taxon>
        <taxon>Eutheria</taxon>
        <taxon>Euarchontoglires</taxon>
        <taxon>Primates</taxon>
        <taxon>Haplorrhini</taxon>
        <taxon>Catarrhini</taxon>
        <taxon>Hominidae</taxon>
        <taxon>Pan</taxon>
    </lineage>
</organism>
<dbReference type="EMBL" id="AJFE02030144">
    <property type="status" value="NOT_ANNOTATED_CDS"/>
    <property type="molecule type" value="Genomic_DNA"/>
</dbReference>
<reference evidence="2" key="2">
    <citation type="submission" date="2025-08" db="UniProtKB">
        <authorList>
            <consortium name="Ensembl"/>
        </authorList>
    </citation>
    <scope>IDENTIFICATION</scope>
</reference>
<proteinExistence type="predicted"/>